<reference evidence="2" key="1">
    <citation type="submission" date="2014-11" db="EMBL/GenBank/DDBJ databases">
        <authorList>
            <person name="Amaro Gonzalez C."/>
        </authorList>
    </citation>
    <scope>NUCLEOTIDE SEQUENCE</scope>
</reference>
<dbReference type="Pfam" id="PF19026">
    <property type="entry name" value="UBA_HYPK"/>
    <property type="match status" value="1"/>
</dbReference>
<evidence type="ECO:0000313" key="2">
    <source>
        <dbReference type="EMBL" id="JAH74786.1"/>
    </source>
</evidence>
<dbReference type="EMBL" id="GBXM01033791">
    <property type="protein sequence ID" value="JAH74786.1"/>
    <property type="molecule type" value="Transcribed_RNA"/>
</dbReference>
<organism evidence="2">
    <name type="scientific">Anguilla anguilla</name>
    <name type="common">European freshwater eel</name>
    <name type="synonym">Muraena anguilla</name>
    <dbReference type="NCBI Taxonomy" id="7936"/>
    <lineage>
        <taxon>Eukaryota</taxon>
        <taxon>Metazoa</taxon>
        <taxon>Chordata</taxon>
        <taxon>Craniata</taxon>
        <taxon>Vertebrata</taxon>
        <taxon>Euteleostomi</taxon>
        <taxon>Actinopterygii</taxon>
        <taxon>Neopterygii</taxon>
        <taxon>Teleostei</taxon>
        <taxon>Anguilliformes</taxon>
        <taxon>Anguillidae</taxon>
        <taxon>Anguilla</taxon>
    </lineage>
</organism>
<name>A0A0E9V9V3_ANGAN</name>
<reference evidence="2" key="2">
    <citation type="journal article" date="2015" name="Fish Shellfish Immunol.">
        <title>Early steps in the European eel (Anguilla anguilla)-Vibrio vulnificus interaction in the gills: Role of the RtxA13 toxin.</title>
        <authorList>
            <person name="Callol A."/>
            <person name="Pajuelo D."/>
            <person name="Ebbesson L."/>
            <person name="Teles M."/>
            <person name="MacKenzie S."/>
            <person name="Amaro C."/>
        </authorList>
    </citation>
    <scope>NUCLEOTIDE SEQUENCE</scope>
</reference>
<sequence>MSEMEISRGLAERSLREHMGNVVEALNALTN</sequence>
<dbReference type="InterPro" id="IPR044034">
    <property type="entry name" value="NAC-like_UBA"/>
</dbReference>
<dbReference type="AlphaFoldDB" id="A0A0E9V9V3"/>
<dbReference type="CDD" id="cd14361">
    <property type="entry name" value="UBA_HYPK"/>
    <property type="match status" value="1"/>
</dbReference>
<evidence type="ECO:0000259" key="1">
    <source>
        <dbReference type="Pfam" id="PF19026"/>
    </source>
</evidence>
<dbReference type="InterPro" id="IPR038922">
    <property type="entry name" value="HYPK_UBA"/>
</dbReference>
<proteinExistence type="predicted"/>
<accession>A0A0E9V9V3</accession>
<protein>
    <recommendedName>
        <fullName evidence="1">Nascent polypeptide-associated complex subunit alpha-like UBA domain-containing protein</fullName>
    </recommendedName>
</protein>
<feature type="domain" description="Nascent polypeptide-associated complex subunit alpha-like UBA" evidence="1">
    <location>
        <begin position="1"/>
        <end position="30"/>
    </location>
</feature>